<keyword evidence="3" id="KW-0010">Activator</keyword>
<dbReference type="GO" id="GO:0043565">
    <property type="term" value="F:sequence-specific DNA binding"/>
    <property type="evidence" value="ECO:0007669"/>
    <property type="project" value="InterPro"/>
</dbReference>
<dbReference type="InterPro" id="IPR003313">
    <property type="entry name" value="AraC-bd"/>
</dbReference>
<proteinExistence type="predicted"/>
<evidence type="ECO:0000259" key="5">
    <source>
        <dbReference type="PROSITE" id="PS01124"/>
    </source>
</evidence>
<dbReference type="OrthoDB" id="3631840at2"/>
<keyword evidence="1" id="KW-0805">Transcription regulation</keyword>
<evidence type="ECO:0000256" key="3">
    <source>
        <dbReference type="ARBA" id="ARBA00023159"/>
    </source>
</evidence>
<accession>A0A0N0GLN9</accession>
<dbReference type="InterPro" id="IPR037923">
    <property type="entry name" value="HTH-like"/>
</dbReference>
<evidence type="ECO:0000313" key="6">
    <source>
        <dbReference type="EMBL" id="KPC50090.1"/>
    </source>
</evidence>
<organism evidence="6 7">
    <name type="scientific">Amantichitinum ursilacus</name>
    <dbReference type="NCBI Taxonomy" id="857265"/>
    <lineage>
        <taxon>Bacteria</taxon>
        <taxon>Pseudomonadati</taxon>
        <taxon>Pseudomonadota</taxon>
        <taxon>Betaproteobacteria</taxon>
        <taxon>Neisseriales</taxon>
        <taxon>Chitinibacteraceae</taxon>
        <taxon>Amantichitinum</taxon>
    </lineage>
</organism>
<dbReference type="InterPro" id="IPR018060">
    <property type="entry name" value="HTH_AraC"/>
</dbReference>
<keyword evidence="2" id="KW-0238">DNA-binding</keyword>
<name>A0A0N0GLN9_9NEIS</name>
<dbReference type="EC" id="2.1.1.-" evidence="6"/>
<evidence type="ECO:0000256" key="4">
    <source>
        <dbReference type="ARBA" id="ARBA00023163"/>
    </source>
</evidence>
<dbReference type="PANTHER" id="PTHR46796">
    <property type="entry name" value="HTH-TYPE TRANSCRIPTIONAL ACTIVATOR RHAS-RELATED"/>
    <property type="match status" value="1"/>
</dbReference>
<evidence type="ECO:0000256" key="2">
    <source>
        <dbReference type="ARBA" id="ARBA00023125"/>
    </source>
</evidence>
<dbReference type="PROSITE" id="PS00041">
    <property type="entry name" value="HTH_ARAC_FAMILY_1"/>
    <property type="match status" value="1"/>
</dbReference>
<dbReference type="PRINTS" id="PR00032">
    <property type="entry name" value="HTHARAC"/>
</dbReference>
<feature type="domain" description="HTH araC/xylS-type" evidence="5">
    <location>
        <begin position="171"/>
        <end position="268"/>
    </location>
</feature>
<dbReference type="STRING" id="857265.WG78_18525"/>
<dbReference type="InterPro" id="IPR009057">
    <property type="entry name" value="Homeodomain-like_sf"/>
</dbReference>
<dbReference type="InterPro" id="IPR050204">
    <property type="entry name" value="AraC_XylS_family_regulators"/>
</dbReference>
<dbReference type="PROSITE" id="PS01124">
    <property type="entry name" value="HTH_ARAC_FAMILY_2"/>
    <property type="match status" value="1"/>
</dbReference>
<sequence>MIEMAELYRVEGMEVARLQAQTAARFPRHTHAEYVVGANLSGSEQIWVDGREFTANAHSVTVYNPEAVQASTFDTTTGSADFVSLYIEPQRLATVAAENGWRTRAVAPELNQGAFSNAAVLQAILACYRAARQPLEGDVETAMLELTAALLANGATCPAATTSSVDTQMLGRVLDYLRAHLDAPIGLEQLAAIGNVSKHHLIRTFKAAVGMPPLAYHMQLRLIEARRRLRLGRHIQDVALGLGFYDLSHFSNAFRKVMGISPLRFAVATQFACPA</sequence>
<dbReference type="GO" id="GO:0008168">
    <property type="term" value="F:methyltransferase activity"/>
    <property type="evidence" value="ECO:0007669"/>
    <property type="project" value="UniProtKB-KW"/>
</dbReference>
<evidence type="ECO:0000256" key="1">
    <source>
        <dbReference type="ARBA" id="ARBA00023015"/>
    </source>
</evidence>
<dbReference type="SMART" id="SM00342">
    <property type="entry name" value="HTH_ARAC"/>
    <property type="match status" value="1"/>
</dbReference>
<dbReference type="EMBL" id="LAQT01000032">
    <property type="protein sequence ID" value="KPC50090.1"/>
    <property type="molecule type" value="Genomic_DNA"/>
</dbReference>
<dbReference type="SUPFAM" id="SSF46689">
    <property type="entry name" value="Homeodomain-like"/>
    <property type="match status" value="2"/>
</dbReference>
<dbReference type="Proteomes" id="UP000037939">
    <property type="component" value="Unassembled WGS sequence"/>
</dbReference>
<dbReference type="AlphaFoldDB" id="A0A0N0GLN9"/>
<keyword evidence="4" id="KW-0804">Transcription</keyword>
<dbReference type="PANTHER" id="PTHR46796:SF2">
    <property type="entry name" value="TRANSCRIPTIONAL REGULATORY PROTEIN"/>
    <property type="match status" value="1"/>
</dbReference>
<keyword evidence="7" id="KW-1185">Reference proteome</keyword>
<dbReference type="InterPro" id="IPR018062">
    <property type="entry name" value="HTH_AraC-typ_CS"/>
</dbReference>
<dbReference type="Gene3D" id="1.10.10.60">
    <property type="entry name" value="Homeodomain-like"/>
    <property type="match status" value="1"/>
</dbReference>
<comment type="caution">
    <text evidence="6">The sequence shown here is derived from an EMBL/GenBank/DDBJ whole genome shotgun (WGS) entry which is preliminary data.</text>
</comment>
<dbReference type="GO" id="GO:0032259">
    <property type="term" value="P:methylation"/>
    <property type="evidence" value="ECO:0007669"/>
    <property type="project" value="UniProtKB-KW"/>
</dbReference>
<keyword evidence="6" id="KW-0489">Methyltransferase</keyword>
<reference evidence="6 7" key="1">
    <citation type="submission" date="2015-07" db="EMBL/GenBank/DDBJ databases">
        <title>Draft genome sequence of the Amantichitinum ursilacus IGB-41, a new chitin-degrading bacterium.</title>
        <authorList>
            <person name="Kirstahler P."/>
            <person name="Guenther M."/>
            <person name="Grumaz C."/>
            <person name="Rupp S."/>
            <person name="Zibek S."/>
            <person name="Sohn K."/>
        </authorList>
    </citation>
    <scope>NUCLEOTIDE SEQUENCE [LARGE SCALE GENOMIC DNA]</scope>
    <source>
        <strain evidence="6 7">IGB-41</strain>
    </source>
</reference>
<protein>
    <submittedName>
        <fullName evidence="6">Bifunctional transcriptional activator/DNA repair enzyme AdaA</fullName>
        <ecNumber evidence="6">2.1.1.-</ecNumber>
    </submittedName>
</protein>
<dbReference type="InterPro" id="IPR020449">
    <property type="entry name" value="Tscrpt_reg_AraC-type_HTH"/>
</dbReference>
<dbReference type="SUPFAM" id="SSF51215">
    <property type="entry name" value="Regulatory protein AraC"/>
    <property type="match status" value="1"/>
</dbReference>
<gene>
    <name evidence="6" type="primary">adaA_2</name>
    <name evidence="6" type="ORF">WG78_18525</name>
</gene>
<dbReference type="GO" id="GO:0003700">
    <property type="term" value="F:DNA-binding transcription factor activity"/>
    <property type="evidence" value="ECO:0007669"/>
    <property type="project" value="InterPro"/>
</dbReference>
<dbReference type="Pfam" id="PF12833">
    <property type="entry name" value="HTH_18"/>
    <property type="match status" value="1"/>
</dbReference>
<dbReference type="Pfam" id="PF02311">
    <property type="entry name" value="AraC_binding"/>
    <property type="match status" value="1"/>
</dbReference>
<evidence type="ECO:0000313" key="7">
    <source>
        <dbReference type="Proteomes" id="UP000037939"/>
    </source>
</evidence>
<keyword evidence="6" id="KW-0808">Transferase</keyword>